<organism evidence="2 3">
    <name type="scientific">Streptomyces glebosus</name>
    <dbReference type="NCBI Taxonomy" id="249580"/>
    <lineage>
        <taxon>Bacteria</taxon>
        <taxon>Bacillati</taxon>
        <taxon>Actinomycetota</taxon>
        <taxon>Actinomycetes</taxon>
        <taxon>Kitasatosporales</taxon>
        <taxon>Streptomycetaceae</taxon>
        <taxon>Streptomyces</taxon>
    </lineage>
</organism>
<accession>A0A640SRD6</accession>
<dbReference type="InterPro" id="IPR051781">
    <property type="entry name" value="Metallo-dep_Hydrolase"/>
</dbReference>
<sequence>MFGAYTMAQEAGADVITHVPLDRALDDEAVNRMAADGRIAVPTLSMMEAMSERMDGARSGYGQARANVAALHRAGVPILAGTDADSTLAFVPYGTSLHHELELLVDAGLTTVDALRAATSLPARHFGLTDRGAVEPGLRADLVLVDGDPIAHIRATRRIRRIWCAGTEHTPATDH</sequence>
<dbReference type="InterPro" id="IPR032466">
    <property type="entry name" value="Metal_Hydrolase"/>
</dbReference>
<dbReference type="Proteomes" id="UP000430079">
    <property type="component" value="Unassembled WGS sequence"/>
</dbReference>
<dbReference type="AlphaFoldDB" id="A0A640SRD6"/>
<dbReference type="PANTHER" id="PTHR43135:SF3">
    <property type="entry name" value="ALPHA-D-RIBOSE 1-METHYLPHOSPHONATE 5-TRIPHOSPHATE DIPHOSPHATASE"/>
    <property type="match status" value="1"/>
</dbReference>
<proteinExistence type="predicted"/>
<dbReference type="InterPro" id="IPR006680">
    <property type="entry name" value="Amidohydro-rel"/>
</dbReference>
<dbReference type="GO" id="GO:0016787">
    <property type="term" value="F:hydrolase activity"/>
    <property type="evidence" value="ECO:0007669"/>
    <property type="project" value="InterPro"/>
</dbReference>
<dbReference type="RefSeq" id="WP_308438253.1">
    <property type="nucleotide sequence ID" value="NZ_BLIO01000001.1"/>
</dbReference>
<evidence type="ECO:0000259" key="1">
    <source>
        <dbReference type="Pfam" id="PF01979"/>
    </source>
</evidence>
<comment type="caution">
    <text evidence="2">The sequence shown here is derived from an EMBL/GenBank/DDBJ whole genome shotgun (WGS) entry which is preliminary data.</text>
</comment>
<evidence type="ECO:0000313" key="3">
    <source>
        <dbReference type="Proteomes" id="UP000430079"/>
    </source>
</evidence>
<keyword evidence="3" id="KW-1185">Reference proteome</keyword>
<evidence type="ECO:0000313" key="2">
    <source>
        <dbReference type="EMBL" id="GFE13402.1"/>
    </source>
</evidence>
<dbReference type="EMBL" id="BLIO01000001">
    <property type="protein sequence ID" value="GFE13402.1"/>
    <property type="molecule type" value="Genomic_DNA"/>
</dbReference>
<gene>
    <name evidence="2" type="ORF">Sgleb_14490</name>
</gene>
<feature type="domain" description="Amidohydrolase-related" evidence="1">
    <location>
        <begin position="5"/>
        <end position="166"/>
    </location>
</feature>
<dbReference type="Pfam" id="PF01979">
    <property type="entry name" value="Amidohydro_1"/>
    <property type="match status" value="1"/>
</dbReference>
<reference evidence="2 3" key="1">
    <citation type="submission" date="2019-12" db="EMBL/GenBank/DDBJ databases">
        <title>Whole genome shotgun sequence of Streptomyces hygroscopicus subsp. glebosus NBRC 13786.</title>
        <authorList>
            <person name="Ichikawa N."/>
            <person name="Kimura A."/>
            <person name="Kitahashi Y."/>
            <person name="Komaki H."/>
            <person name="Tamura T."/>
        </authorList>
    </citation>
    <scope>NUCLEOTIDE SEQUENCE [LARGE SCALE GENOMIC DNA]</scope>
    <source>
        <strain evidence="2 3">NBRC 13786</strain>
    </source>
</reference>
<dbReference type="PANTHER" id="PTHR43135">
    <property type="entry name" value="ALPHA-D-RIBOSE 1-METHYLPHOSPHONATE 5-TRIPHOSPHATE DIPHOSPHATASE"/>
    <property type="match status" value="1"/>
</dbReference>
<dbReference type="Gene3D" id="3.20.20.140">
    <property type="entry name" value="Metal-dependent hydrolases"/>
    <property type="match status" value="1"/>
</dbReference>
<name>A0A640SRD6_9ACTN</name>
<protein>
    <recommendedName>
        <fullName evidence="1">Amidohydrolase-related domain-containing protein</fullName>
    </recommendedName>
</protein>
<dbReference type="SUPFAM" id="SSF51556">
    <property type="entry name" value="Metallo-dependent hydrolases"/>
    <property type="match status" value="1"/>
</dbReference>